<proteinExistence type="predicted"/>
<keyword evidence="2" id="KW-1185">Reference proteome</keyword>
<gene>
    <name evidence="1" type="ORF">FA95DRAFT_1612214</name>
</gene>
<accession>A0ACB8R750</accession>
<evidence type="ECO:0000313" key="2">
    <source>
        <dbReference type="Proteomes" id="UP000814033"/>
    </source>
</evidence>
<evidence type="ECO:0000313" key="1">
    <source>
        <dbReference type="EMBL" id="KAI0039899.1"/>
    </source>
</evidence>
<protein>
    <submittedName>
        <fullName evidence="1">Uncharacterized protein</fullName>
    </submittedName>
</protein>
<reference evidence="1" key="1">
    <citation type="submission" date="2021-02" db="EMBL/GenBank/DDBJ databases">
        <authorList>
            <consortium name="DOE Joint Genome Institute"/>
            <person name="Ahrendt S."/>
            <person name="Looney B.P."/>
            <person name="Miyauchi S."/>
            <person name="Morin E."/>
            <person name="Drula E."/>
            <person name="Courty P.E."/>
            <person name="Chicoki N."/>
            <person name="Fauchery L."/>
            <person name="Kohler A."/>
            <person name="Kuo A."/>
            <person name="Labutti K."/>
            <person name="Pangilinan J."/>
            <person name="Lipzen A."/>
            <person name="Riley R."/>
            <person name="Andreopoulos W."/>
            <person name="He G."/>
            <person name="Johnson J."/>
            <person name="Barry K.W."/>
            <person name="Grigoriev I.V."/>
            <person name="Nagy L."/>
            <person name="Hibbett D."/>
            <person name="Henrissat B."/>
            <person name="Matheny P.B."/>
            <person name="Labbe J."/>
            <person name="Martin F."/>
        </authorList>
    </citation>
    <scope>NUCLEOTIDE SEQUENCE</scope>
    <source>
        <strain evidence="1">FP105234-sp</strain>
    </source>
</reference>
<comment type="caution">
    <text evidence="1">The sequence shown here is derived from an EMBL/GenBank/DDBJ whole genome shotgun (WGS) entry which is preliminary data.</text>
</comment>
<dbReference type="EMBL" id="MU276250">
    <property type="protein sequence ID" value="KAI0039899.1"/>
    <property type="molecule type" value="Genomic_DNA"/>
</dbReference>
<dbReference type="Proteomes" id="UP000814033">
    <property type="component" value="Unassembled WGS sequence"/>
</dbReference>
<organism evidence="1 2">
    <name type="scientific">Auriscalpium vulgare</name>
    <dbReference type="NCBI Taxonomy" id="40419"/>
    <lineage>
        <taxon>Eukaryota</taxon>
        <taxon>Fungi</taxon>
        <taxon>Dikarya</taxon>
        <taxon>Basidiomycota</taxon>
        <taxon>Agaricomycotina</taxon>
        <taxon>Agaricomycetes</taxon>
        <taxon>Russulales</taxon>
        <taxon>Auriscalpiaceae</taxon>
        <taxon>Auriscalpium</taxon>
    </lineage>
</organism>
<reference evidence="1" key="2">
    <citation type="journal article" date="2022" name="New Phytol.">
        <title>Evolutionary transition to the ectomycorrhizal habit in the genomes of a hyperdiverse lineage of mushroom-forming fungi.</title>
        <authorList>
            <person name="Looney B."/>
            <person name="Miyauchi S."/>
            <person name="Morin E."/>
            <person name="Drula E."/>
            <person name="Courty P.E."/>
            <person name="Kohler A."/>
            <person name="Kuo A."/>
            <person name="LaButti K."/>
            <person name="Pangilinan J."/>
            <person name="Lipzen A."/>
            <person name="Riley R."/>
            <person name="Andreopoulos W."/>
            <person name="He G."/>
            <person name="Johnson J."/>
            <person name="Nolan M."/>
            <person name="Tritt A."/>
            <person name="Barry K.W."/>
            <person name="Grigoriev I.V."/>
            <person name="Nagy L.G."/>
            <person name="Hibbett D."/>
            <person name="Henrissat B."/>
            <person name="Matheny P.B."/>
            <person name="Labbe J."/>
            <person name="Martin F.M."/>
        </authorList>
    </citation>
    <scope>NUCLEOTIDE SEQUENCE</scope>
    <source>
        <strain evidence="1">FP105234-sp</strain>
    </source>
</reference>
<name>A0ACB8R750_9AGAM</name>
<sequence>MSALTTVANTQHVLGSTPTMSLSKHTVLDGHMLRIRNIDVTRSDLIPSTVIDACCAIIQEQAEREGSIATDFCFFSSWLGPLVSGHANGRSVGSFCEHVSVATAQGSLTDTAKKERWAIPLCGGSPPYWVLGYVDHRRKELGVYDSIPELESHEWAEPLLLRILDGIHERLSMPGCRWLSSEWRRLVKSPKPEQRQLDAWSCGLFCLLAAEEFARGTGFNSNGNNHKDSIRTEALQRLLCIPITRREAEGQLTDNEEPEIIEHGDATSARRGGLEATAQAHAARVVW</sequence>